<accession>A0A2Z3GFW0</accession>
<evidence type="ECO:0008006" key="3">
    <source>
        <dbReference type="Google" id="ProtNLM"/>
    </source>
</evidence>
<dbReference type="GO" id="GO:0019867">
    <property type="term" value="C:outer membrane"/>
    <property type="evidence" value="ECO:0007669"/>
    <property type="project" value="InterPro"/>
</dbReference>
<proteinExistence type="predicted"/>
<name>A0A2Z3GFW0_9BACT</name>
<dbReference type="EMBL" id="CP029145">
    <property type="protein sequence ID" value="AWM32453.1"/>
    <property type="molecule type" value="Genomic_DNA"/>
</dbReference>
<organism evidence="1 2">
    <name type="scientific">Hymenobacter nivis</name>
    <dbReference type="NCBI Taxonomy" id="1850093"/>
    <lineage>
        <taxon>Bacteria</taxon>
        <taxon>Pseudomonadati</taxon>
        <taxon>Bacteroidota</taxon>
        <taxon>Cytophagia</taxon>
        <taxon>Cytophagales</taxon>
        <taxon>Hymenobacteraceae</taxon>
        <taxon>Hymenobacter</taxon>
    </lineage>
</organism>
<dbReference type="AlphaFoldDB" id="A0A2Z3GFW0"/>
<keyword evidence="2" id="KW-1185">Reference proteome</keyword>
<evidence type="ECO:0000313" key="1">
    <source>
        <dbReference type="EMBL" id="AWM32453.1"/>
    </source>
</evidence>
<sequence>MTWSKCKLLNIRRHLSAVSLFGILRKRAISYQLLLLTISLTLTGCGVYSFNGTNIDPAIRTFSIQTIQTTAPNAPAFLTQRFTEDLKDYFQRNTSLKLVPRDGDIQFDGSIVAYDYAPAAIQKVNNVDLAGSSRLTIQVKVRFVNSKDEKASFDQVFQSFGDFPSTQDVAAVNNDQTAVRKITSNVITDIFNKSVANW</sequence>
<dbReference type="InterPro" id="IPR007485">
    <property type="entry name" value="LPS_assembly_LptE"/>
</dbReference>
<gene>
    <name evidence="1" type="ORF">DDQ68_06400</name>
</gene>
<evidence type="ECO:0000313" key="2">
    <source>
        <dbReference type="Proteomes" id="UP000245999"/>
    </source>
</evidence>
<dbReference type="KEGG" id="hnv:DDQ68_06400"/>
<dbReference type="OrthoDB" id="9790776at2"/>
<reference evidence="2" key="1">
    <citation type="submission" date="2018-04" db="EMBL/GenBank/DDBJ databases">
        <title>Complete genome of Antarctic heterotrophic bacterium Hymenobacter nivis.</title>
        <authorList>
            <person name="Terashima M."/>
        </authorList>
    </citation>
    <scope>NUCLEOTIDE SEQUENCE [LARGE SCALE GENOMIC DNA]</scope>
    <source>
        <strain evidence="2">NBRC 111535</strain>
    </source>
</reference>
<dbReference type="Pfam" id="PF04390">
    <property type="entry name" value="LptE"/>
    <property type="match status" value="1"/>
</dbReference>
<dbReference type="Proteomes" id="UP000245999">
    <property type="component" value="Chromosome"/>
</dbReference>
<dbReference type="GO" id="GO:0043165">
    <property type="term" value="P:Gram-negative-bacterium-type cell outer membrane assembly"/>
    <property type="evidence" value="ECO:0007669"/>
    <property type="project" value="InterPro"/>
</dbReference>
<protein>
    <recommendedName>
        <fullName evidence="3">LptE family protein</fullName>
    </recommendedName>
</protein>